<dbReference type="STRING" id="63057.A0A2P5BRN5"/>
<dbReference type="CDD" id="cd22157">
    <property type="entry name" value="F-box_AtFBW1-like"/>
    <property type="match status" value="1"/>
</dbReference>
<comment type="caution">
    <text evidence="2">The sequence shown here is derived from an EMBL/GenBank/DDBJ whole genome shotgun (WGS) entry which is preliminary data.</text>
</comment>
<dbReference type="Gene3D" id="1.20.1280.50">
    <property type="match status" value="1"/>
</dbReference>
<keyword evidence="3" id="KW-1185">Reference proteome</keyword>
<feature type="non-terminal residue" evidence="2">
    <location>
        <position position="1"/>
    </location>
</feature>
<dbReference type="Pfam" id="PF07734">
    <property type="entry name" value="FBA_1"/>
    <property type="match status" value="1"/>
</dbReference>
<name>A0A2P5BRN5_TREOI</name>
<dbReference type="InterPro" id="IPR050796">
    <property type="entry name" value="SCF_F-box_component"/>
</dbReference>
<dbReference type="SUPFAM" id="SSF81383">
    <property type="entry name" value="F-box domain"/>
    <property type="match status" value="1"/>
</dbReference>
<feature type="domain" description="F-box" evidence="1">
    <location>
        <begin position="34"/>
        <end position="88"/>
    </location>
</feature>
<dbReference type="OrthoDB" id="1644187at2759"/>
<accession>A0A2P5BRN5</accession>
<dbReference type="PANTHER" id="PTHR31672:SF13">
    <property type="entry name" value="F-BOX PROTEIN CPR30-LIKE"/>
    <property type="match status" value="1"/>
</dbReference>
<dbReference type="AlphaFoldDB" id="A0A2P5BRN5"/>
<evidence type="ECO:0000259" key="1">
    <source>
        <dbReference type="PROSITE" id="PS50181"/>
    </source>
</evidence>
<dbReference type="InterPro" id="IPR006527">
    <property type="entry name" value="F-box-assoc_dom_typ1"/>
</dbReference>
<dbReference type="Proteomes" id="UP000237000">
    <property type="component" value="Unassembled WGS sequence"/>
</dbReference>
<dbReference type="EMBL" id="JXTC01000472">
    <property type="protein sequence ID" value="PON51467.1"/>
    <property type="molecule type" value="Genomic_DNA"/>
</dbReference>
<gene>
    <name evidence="2" type="ORF">TorRG33x02_311380</name>
</gene>
<evidence type="ECO:0000313" key="3">
    <source>
        <dbReference type="Proteomes" id="UP000237000"/>
    </source>
</evidence>
<dbReference type="Pfam" id="PF00646">
    <property type="entry name" value="F-box"/>
    <property type="match status" value="1"/>
</dbReference>
<dbReference type="SMART" id="SM00256">
    <property type="entry name" value="FBOX"/>
    <property type="match status" value="1"/>
</dbReference>
<dbReference type="FunCoup" id="A0A2P5BRN5">
    <property type="interactions" value="12"/>
</dbReference>
<dbReference type="NCBIfam" id="TIGR01640">
    <property type="entry name" value="F_box_assoc_1"/>
    <property type="match status" value="1"/>
</dbReference>
<dbReference type="InterPro" id="IPR036047">
    <property type="entry name" value="F-box-like_dom_sf"/>
</dbReference>
<reference evidence="3" key="1">
    <citation type="submission" date="2016-06" db="EMBL/GenBank/DDBJ databases">
        <title>Parallel loss of symbiosis genes in relatives of nitrogen-fixing non-legume Parasponia.</title>
        <authorList>
            <person name="Van Velzen R."/>
            <person name="Holmer R."/>
            <person name="Bu F."/>
            <person name="Rutten L."/>
            <person name="Van Zeijl A."/>
            <person name="Liu W."/>
            <person name="Santuari L."/>
            <person name="Cao Q."/>
            <person name="Sharma T."/>
            <person name="Shen D."/>
            <person name="Roswanjaya Y."/>
            <person name="Wardhani T."/>
            <person name="Kalhor M.S."/>
            <person name="Jansen J."/>
            <person name="Van den Hoogen J."/>
            <person name="Gungor B."/>
            <person name="Hartog M."/>
            <person name="Hontelez J."/>
            <person name="Verver J."/>
            <person name="Yang W.-C."/>
            <person name="Schijlen E."/>
            <person name="Repin R."/>
            <person name="Schilthuizen M."/>
            <person name="Schranz E."/>
            <person name="Heidstra R."/>
            <person name="Miyata K."/>
            <person name="Fedorova E."/>
            <person name="Kohlen W."/>
            <person name="Bisseling T."/>
            <person name="Smit S."/>
            <person name="Geurts R."/>
        </authorList>
    </citation>
    <scope>NUCLEOTIDE SEQUENCE [LARGE SCALE GENOMIC DNA]</scope>
    <source>
        <strain evidence="3">cv. RG33-2</strain>
    </source>
</reference>
<dbReference type="InParanoid" id="A0A2P5BRN5"/>
<organism evidence="2 3">
    <name type="scientific">Trema orientale</name>
    <name type="common">Charcoal tree</name>
    <name type="synonym">Celtis orientalis</name>
    <dbReference type="NCBI Taxonomy" id="63057"/>
    <lineage>
        <taxon>Eukaryota</taxon>
        <taxon>Viridiplantae</taxon>
        <taxon>Streptophyta</taxon>
        <taxon>Embryophyta</taxon>
        <taxon>Tracheophyta</taxon>
        <taxon>Spermatophyta</taxon>
        <taxon>Magnoliopsida</taxon>
        <taxon>eudicotyledons</taxon>
        <taxon>Gunneridae</taxon>
        <taxon>Pentapetalae</taxon>
        <taxon>rosids</taxon>
        <taxon>fabids</taxon>
        <taxon>Rosales</taxon>
        <taxon>Cannabaceae</taxon>
        <taxon>Trema</taxon>
    </lineage>
</organism>
<dbReference type="InterPro" id="IPR001810">
    <property type="entry name" value="F-box_dom"/>
</dbReference>
<dbReference type="PROSITE" id="PS50181">
    <property type="entry name" value="FBOX"/>
    <property type="match status" value="1"/>
</dbReference>
<sequence>TFPWLAISVSSVLSFGSSERNPKEQPPPLFPAMPSISCDLPEEVLEEILSWVPPESLIRFKCVTKSWYAHINSLLKNPEFVNKHLHNLNNKISSSSTLIFSSVSIAHRQHPEMESLRHSLFKSVTVFHDHHNERNGGNFVREDFRLPTLPSEVNLSGAVRSHCNGIICLAHDETIILCNPAIREWRILPKPCVSYGEFCVKPVGFSYDSRGNDYKVVRLGTDSFRRDGIKRFKMRAEVYSMSSDSWKETGIQLEFDRLPHLGKEVFCKGVFYWFIFSGRNIILSFDLFDEVFHTIRLPNNLVEATKDHSIESAVWNESIALFVYRQENAITESIEVWVTDDCSGGVNDSCSWIKKLTIRPPVDVAYPLAFLKNDEVLMKATSRTFVLYNLRSQMIRNLSFMDVPMSCVDWDYSYVKSLISVHGGSQTH</sequence>
<evidence type="ECO:0000313" key="2">
    <source>
        <dbReference type="EMBL" id="PON51467.1"/>
    </source>
</evidence>
<proteinExistence type="predicted"/>
<protein>
    <recommendedName>
        <fullName evidence="1">F-box domain-containing protein</fullName>
    </recommendedName>
</protein>
<dbReference type="PANTHER" id="PTHR31672">
    <property type="entry name" value="BNACNNG10540D PROTEIN"/>
    <property type="match status" value="1"/>
</dbReference>
<dbReference type="InterPro" id="IPR017451">
    <property type="entry name" value="F-box-assoc_interact_dom"/>
</dbReference>